<keyword evidence="4" id="KW-0378">Hydrolase</keyword>
<dbReference type="SUPFAM" id="SSF49899">
    <property type="entry name" value="Concanavalin A-like lectins/glucanases"/>
    <property type="match status" value="1"/>
</dbReference>
<dbReference type="Pfam" id="PF14200">
    <property type="entry name" value="RicinB_lectin_2"/>
    <property type="match status" value="1"/>
</dbReference>
<gene>
    <name evidence="4" type="ORF">BK138_03400</name>
</gene>
<dbReference type="PROSITE" id="PS51762">
    <property type="entry name" value="GH16_2"/>
    <property type="match status" value="1"/>
</dbReference>
<keyword evidence="5" id="KW-1185">Reference proteome</keyword>
<dbReference type="EMBL" id="MRTP01000001">
    <property type="protein sequence ID" value="OMF57656.1"/>
    <property type="molecule type" value="Genomic_DNA"/>
</dbReference>
<feature type="chain" id="PRO_5012480983" evidence="2">
    <location>
        <begin position="27"/>
        <end position="410"/>
    </location>
</feature>
<keyword evidence="2" id="KW-0732">Signal</keyword>
<name>A0A1R1F119_9BACL</name>
<proteinExistence type="inferred from homology"/>
<dbReference type="GO" id="GO:0005975">
    <property type="term" value="P:carbohydrate metabolic process"/>
    <property type="evidence" value="ECO:0007669"/>
    <property type="project" value="InterPro"/>
</dbReference>
<dbReference type="SMART" id="SM00458">
    <property type="entry name" value="RICIN"/>
    <property type="match status" value="1"/>
</dbReference>
<dbReference type="PANTHER" id="PTHR10963:SF55">
    <property type="entry name" value="GLYCOSIDE HYDROLASE FAMILY 16 PROTEIN"/>
    <property type="match status" value="1"/>
</dbReference>
<accession>A0A1R1F119</accession>
<evidence type="ECO:0000256" key="1">
    <source>
        <dbReference type="ARBA" id="ARBA00006865"/>
    </source>
</evidence>
<evidence type="ECO:0000259" key="3">
    <source>
        <dbReference type="PROSITE" id="PS51762"/>
    </source>
</evidence>
<dbReference type="AlphaFoldDB" id="A0A1R1F119"/>
<dbReference type="PROSITE" id="PS50231">
    <property type="entry name" value="RICIN_B_LECTIN"/>
    <property type="match status" value="1"/>
</dbReference>
<sequence length="410" mass="45096">MLKKGLCGIIMVSLLIALFPVKQVSAAPNWKLVWSDEFEGTALNRSNWTPEIGTGSGGWGNNELQYYTDRSQNLQVTGGNLVITARKESYGGMNYTSARIKTQNLKSFTYGKIEARIKLPSGQGLWPAFWMLGSNISTVGWPYSGETDIMERVNNNPYVNGTVHWDAGGHAEYGRVSGNLDFSQYHVYSVEWDSKYIRWFVDGQQFNEFYIENGTGNTEEFQRPFFLLLNLAVGGNWPGAPNDSTPFPAQMLVDYVRVYQDNGQSSAISNGVYTLASKASGKVMDVIDVSMASGAKIQQWTNYTATNQQFRIESTGDGYYKLTAVHSGKVLDVPNSSTAAGVQLQQWDDNGTNAQRWSIVDVGGGYYKLVSKANGLVVDVSGSSTADGAAVQQWTDNGTDAQKWALTKIN</sequence>
<comment type="similarity">
    <text evidence="1">Belongs to the glycosyl hydrolase 16 family.</text>
</comment>
<dbReference type="RefSeq" id="WP_076165752.1">
    <property type="nucleotide sequence ID" value="NZ_MRTP01000001.1"/>
</dbReference>
<comment type="caution">
    <text evidence="4">The sequence shown here is derived from an EMBL/GenBank/DDBJ whole genome shotgun (WGS) entry which is preliminary data.</text>
</comment>
<dbReference type="Gene3D" id="2.80.10.50">
    <property type="match status" value="3"/>
</dbReference>
<dbReference type="GO" id="GO:0004553">
    <property type="term" value="F:hydrolase activity, hydrolyzing O-glycosyl compounds"/>
    <property type="evidence" value="ECO:0007669"/>
    <property type="project" value="InterPro"/>
</dbReference>
<dbReference type="InterPro" id="IPR035992">
    <property type="entry name" value="Ricin_B-like_lectins"/>
</dbReference>
<dbReference type="CDD" id="cd08023">
    <property type="entry name" value="GH16_laminarinase_like"/>
    <property type="match status" value="1"/>
</dbReference>
<dbReference type="Gene3D" id="2.60.120.200">
    <property type="match status" value="1"/>
</dbReference>
<evidence type="ECO:0000313" key="5">
    <source>
        <dbReference type="Proteomes" id="UP000187172"/>
    </source>
</evidence>
<evidence type="ECO:0000256" key="2">
    <source>
        <dbReference type="SAM" id="SignalP"/>
    </source>
</evidence>
<dbReference type="InterPro" id="IPR000772">
    <property type="entry name" value="Ricin_B_lectin"/>
</dbReference>
<dbReference type="InterPro" id="IPR000757">
    <property type="entry name" value="Beta-glucanase-like"/>
</dbReference>
<evidence type="ECO:0000313" key="4">
    <source>
        <dbReference type="EMBL" id="OMF57656.1"/>
    </source>
</evidence>
<reference evidence="4 5" key="1">
    <citation type="submission" date="2016-11" db="EMBL/GenBank/DDBJ databases">
        <title>Paenibacillus species isolates.</title>
        <authorList>
            <person name="Beno S.M."/>
        </authorList>
    </citation>
    <scope>NUCLEOTIDE SEQUENCE [LARGE SCALE GENOMIC DNA]</scope>
    <source>
        <strain evidence="4 5">FSL R5-0378</strain>
    </source>
</reference>
<organism evidence="4 5">
    <name type="scientific">Paenibacillus rhizosphaerae</name>
    <dbReference type="NCBI Taxonomy" id="297318"/>
    <lineage>
        <taxon>Bacteria</taxon>
        <taxon>Bacillati</taxon>
        <taxon>Bacillota</taxon>
        <taxon>Bacilli</taxon>
        <taxon>Bacillales</taxon>
        <taxon>Paenibacillaceae</taxon>
        <taxon>Paenibacillus</taxon>
    </lineage>
</organism>
<dbReference type="STRING" id="297318.BK138_03400"/>
<dbReference type="InterPro" id="IPR050546">
    <property type="entry name" value="Glycosyl_Hydrlase_16"/>
</dbReference>
<dbReference type="CDD" id="cd00161">
    <property type="entry name" value="beta-trefoil_Ricin-like"/>
    <property type="match status" value="1"/>
</dbReference>
<protein>
    <submittedName>
        <fullName evidence="4">1,3--beta-D-glucan 3-glucanohydrolase</fullName>
    </submittedName>
</protein>
<feature type="signal peptide" evidence="2">
    <location>
        <begin position="1"/>
        <end position="26"/>
    </location>
</feature>
<dbReference type="InterPro" id="IPR013320">
    <property type="entry name" value="ConA-like_dom_sf"/>
</dbReference>
<feature type="domain" description="GH16" evidence="3">
    <location>
        <begin position="22"/>
        <end position="264"/>
    </location>
</feature>
<dbReference type="SUPFAM" id="SSF50370">
    <property type="entry name" value="Ricin B-like lectins"/>
    <property type="match status" value="1"/>
</dbReference>
<dbReference type="PANTHER" id="PTHR10963">
    <property type="entry name" value="GLYCOSYL HYDROLASE-RELATED"/>
    <property type="match status" value="1"/>
</dbReference>
<dbReference type="Pfam" id="PF00722">
    <property type="entry name" value="Glyco_hydro_16"/>
    <property type="match status" value="1"/>
</dbReference>
<dbReference type="Proteomes" id="UP000187172">
    <property type="component" value="Unassembled WGS sequence"/>
</dbReference>